<dbReference type="GeneID" id="20327867"/>
<dbReference type="Proteomes" id="UP000054324">
    <property type="component" value="Unassembled WGS sequence"/>
</dbReference>
<sequence>NPGESLFCDVTRQLNVLHKAASCFNCYDIRNTRYMQLNVLHQAASCFSRYDIRDIVIHVHICNALLIGLLISRFS</sequence>
<organism evidence="1 2">
    <name type="scientific">Opisthorchis viverrini</name>
    <name type="common">Southeast Asian liver fluke</name>
    <dbReference type="NCBI Taxonomy" id="6198"/>
    <lineage>
        <taxon>Eukaryota</taxon>
        <taxon>Metazoa</taxon>
        <taxon>Spiralia</taxon>
        <taxon>Lophotrochozoa</taxon>
        <taxon>Platyhelminthes</taxon>
        <taxon>Trematoda</taxon>
        <taxon>Digenea</taxon>
        <taxon>Opisthorchiida</taxon>
        <taxon>Opisthorchiata</taxon>
        <taxon>Opisthorchiidae</taxon>
        <taxon>Opisthorchis</taxon>
    </lineage>
</organism>
<proteinExistence type="predicted"/>
<reference evidence="1 2" key="1">
    <citation type="submission" date="2013-11" db="EMBL/GenBank/DDBJ databases">
        <title>Opisthorchis viverrini - life in the bile duct.</title>
        <authorList>
            <person name="Young N.D."/>
            <person name="Nagarajan N."/>
            <person name="Lin S.J."/>
            <person name="Korhonen P.K."/>
            <person name="Jex A.R."/>
            <person name="Hall R.S."/>
            <person name="Safavi-Hemami H."/>
            <person name="Kaewkong W."/>
            <person name="Bertrand D."/>
            <person name="Gao S."/>
            <person name="Seet Q."/>
            <person name="Wongkham S."/>
            <person name="Teh B.T."/>
            <person name="Wongkham C."/>
            <person name="Intapan P.M."/>
            <person name="Maleewong W."/>
            <person name="Yang X."/>
            <person name="Hu M."/>
            <person name="Wang Z."/>
            <person name="Hofmann A."/>
            <person name="Sternberg P.W."/>
            <person name="Tan P."/>
            <person name="Wang J."/>
            <person name="Gasser R.B."/>
        </authorList>
    </citation>
    <scope>NUCLEOTIDE SEQUENCE [LARGE SCALE GENOMIC DNA]</scope>
</reference>
<dbReference type="AlphaFoldDB" id="A0A074ZKL1"/>
<dbReference type="CTD" id="20327867"/>
<keyword evidence="2" id="KW-1185">Reference proteome</keyword>
<evidence type="ECO:0000313" key="1">
    <source>
        <dbReference type="EMBL" id="KER27868.1"/>
    </source>
</evidence>
<accession>A0A074ZKL1</accession>
<name>A0A074ZKL1_OPIVI</name>
<dbReference type="RefSeq" id="XP_009168384.1">
    <property type="nucleotide sequence ID" value="XM_009170120.1"/>
</dbReference>
<feature type="non-terminal residue" evidence="1">
    <location>
        <position position="1"/>
    </location>
</feature>
<gene>
    <name evidence="1" type="ORF">T265_13700</name>
</gene>
<dbReference type="OrthoDB" id="73653at2759"/>
<evidence type="ECO:0000313" key="2">
    <source>
        <dbReference type="Proteomes" id="UP000054324"/>
    </source>
</evidence>
<dbReference type="EMBL" id="KL596712">
    <property type="protein sequence ID" value="KER27868.1"/>
    <property type="molecule type" value="Genomic_DNA"/>
</dbReference>
<protein>
    <submittedName>
        <fullName evidence="1">Uncharacterized protein</fullName>
    </submittedName>
</protein>
<dbReference type="KEGG" id="ovi:T265_13700"/>